<dbReference type="AlphaFoldDB" id="X0S694"/>
<gene>
    <name evidence="1" type="ORF">S01H1_13528</name>
</gene>
<protein>
    <submittedName>
        <fullName evidence="1">Uncharacterized protein</fullName>
    </submittedName>
</protein>
<name>X0S694_9ZZZZ</name>
<accession>X0S694</accession>
<dbReference type="EMBL" id="BARS01006983">
    <property type="protein sequence ID" value="GAF76573.1"/>
    <property type="molecule type" value="Genomic_DNA"/>
</dbReference>
<reference evidence="1" key="1">
    <citation type="journal article" date="2014" name="Front. Microbiol.">
        <title>High frequency of phylogenetically diverse reductive dehalogenase-homologous genes in deep subseafloor sedimentary metagenomes.</title>
        <authorList>
            <person name="Kawai M."/>
            <person name="Futagami T."/>
            <person name="Toyoda A."/>
            <person name="Takaki Y."/>
            <person name="Nishi S."/>
            <person name="Hori S."/>
            <person name="Arai W."/>
            <person name="Tsubouchi T."/>
            <person name="Morono Y."/>
            <person name="Uchiyama I."/>
            <person name="Ito T."/>
            <person name="Fujiyama A."/>
            <person name="Inagaki F."/>
            <person name="Takami H."/>
        </authorList>
    </citation>
    <scope>NUCLEOTIDE SEQUENCE</scope>
    <source>
        <strain evidence="1">Expedition CK06-06</strain>
    </source>
</reference>
<comment type="caution">
    <text evidence="1">The sequence shown here is derived from an EMBL/GenBank/DDBJ whole genome shotgun (WGS) entry which is preliminary data.</text>
</comment>
<proteinExistence type="predicted"/>
<evidence type="ECO:0000313" key="1">
    <source>
        <dbReference type="EMBL" id="GAF76573.1"/>
    </source>
</evidence>
<sequence length="87" mass="8924">MWNPILGALRASCFAAPLALVFTLTTADASQAATIFAQWEFESDVFGGFQDAMHPTVAPSVLGNAATAAPGMVGTKAGVFDGVGYVE</sequence>
<organism evidence="1">
    <name type="scientific">marine sediment metagenome</name>
    <dbReference type="NCBI Taxonomy" id="412755"/>
    <lineage>
        <taxon>unclassified sequences</taxon>
        <taxon>metagenomes</taxon>
        <taxon>ecological metagenomes</taxon>
    </lineage>
</organism>
<feature type="non-terminal residue" evidence="1">
    <location>
        <position position="87"/>
    </location>
</feature>